<evidence type="ECO:0000313" key="2">
    <source>
        <dbReference type="EMBL" id="OPX45540.1"/>
    </source>
</evidence>
<evidence type="ECO:0008006" key="4">
    <source>
        <dbReference type="Google" id="ProtNLM"/>
    </source>
</evidence>
<feature type="transmembrane region" description="Helical" evidence="1">
    <location>
        <begin position="144"/>
        <end position="164"/>
    </location>
</feature>
<dbReference type="OrthoDB" id="2087955at2"/>
<feature type="transmembrane region" description="Helical" evidence="1">
    <location>
        <begin position="185"/>
        <end position="209"/>
    </location>
</feature>
<dbReference type="RefSeq" id="WP_080063365.1">
    <property type="nucleotide sequence ID" value="NZ_MZGX01000004.1"/>
</dbReference>
<accession>A0A1V4SNV8</accession>
<feature type="transmembrane region" description="Helical" evidence="1">
    <location>
        <begin position="65"/>
        <end position="88"/>
    </location>
</feature>
<comment type="caution">
    <text evidence="2">The sequence shown here is derived from an EMBL/GenBank/DDBJ whole genome shotgun (WGS) entry which is preliminary data.</text>
</comment>
<feature type="transmembrane region" description="Helical" evidence="1">
    <location>
        <begin position="119"/>
        <end position="138"/>
    </location>
</feature>
<evidence type="ECO:0000313" key="3">
    <source>
        <dbReference type="Proteomes" id="UP000191554"/>
    </source>
</evidence>
<keyword evidence="1" id="KW-1133">Transmembrane helix</keyword>
<protein>
    <recommendedName>
        <fullName evidence="4">Yip1 domain protein</fullName>
    </recommendedName>
</protein>
<sequence length="212" mass="23724">MKLKTSRVIDFFLLQKDFYSKLNDKNMWLYIGIVLVGIRDVGLGVLGLSLASADKPAIVFNLKTGAVLVAAAILIGLIDVVCFSYPVFDIINHFKKRSGNNSMPVGTSYTSILTKVMKVYIVVNIILTPLNLLGYYTLYLSNSMNWLTMMYITAVLDIIAYFWFNGAITRGLCVLFKLPSGARSLVFMLVFLWNALLSEALALLFSMVIHRL</sequence>
<organism evidence="2 3">
    <name type="scientific">Ruminiclostridium hungatei</name>
    <name type="common">Clostridium hungatei</name>
    <dbReference type="NCBI Taxonomy" id="48256"/>
    <lineage>
        <taxon>Bacteria</taxon>
        <taxon>Bacillati</taxon>
        <taxon>Bacillota</taxon>
        <taxon>Clostridia</taxon>
        <taxon>Eubacteriales</taxon>
        <taxon>Oscillospiraceae</taxon>
        <taxon>Ruminiclostridium</taxon>
    </lineage>
</organism>
<gene>
    <name evidence="2" type="ORF">CLHUN_09160</name>
</gene>
<dbReference type="Proteomes" id="UP000191554">
    <property type="component" value="Unassembled WGS sequence"/>
</dbReference>
<keyword evidence="3" id="KW-1185">Reference proteome</keyword>
<dbReference type="EMBL" id="MZGX01000004">
    <property type="protein sequence ID" value="OPX45540.1"/>
    <property type="molecule type" value="Genomic_DNA"/>
</dbReference>
<keyword evidence="1" id="KW-0472">Membrane</keyword>
<dbReference type="AlphaFoldDB" id="A0A1V4SNV8"/>
<name>A0A1V4SNV8_RUMHU</name>
<reference evidence="2 3" key="1">
    <citation type="submission" date="2017-03" db="EMBL/GenBank/DDBJ databases">
        <title>Genome sequence of Clostridium hungatei DSM 14427.</title>
        <authorList>
            <person name="Poehlein A."/>
            <person name="Daniel R."/>
        </authorList>
    </citation>
    <scope>NUCLEOTIDE SEQUENCE [LARGE SCALE GENOMIC DNA]</scope>
    <source>
        <strain evidence="2 3">DSM 14427</strain>
    </source>
</reference>
<feature type="transmembrane region" description="Helical" evidence="1">
    <location>
        <begin position="28"/>
        <end position="53"/>
    </location>
</feature>
<proteinExistence type="predicted"/>
<keyword evidence="1" id="KW-0812">Transmembrane</keyword>
<evidence type="ECO:0000256" key="1">
    <source>
        <dbReference type="SAM" id="Phobius"/>
    </source>
</evidence>